<dbReference type="PANTHER" id="PTHR30511:SF0">
    <property type="entry name" value="ALANINE RACEMASE, CATABOLIC-RELATED"/>
    <property type="match status" value="1"/>
</dbReference>
<evidence type="ECO:0000256" key="7">
    <source>
        <dbReference type="PIRSR" id="PIRSR600821-50"/>
    </source>
</evidence>
<comment type="similarity">
    <text evidence="6">Belongs to the alanine racemase family.</text>
</comment>
<comment type="cofactor">
    <cofactor evidence="2 6 7">
        <name>pyridoxal 5'-phosphate</name>
        <dbReference type="ChEBI" id="CHEBI:597326"/>
    </cofactor>
</comment>
<organism evidence="10 11">
    <name type="scientific">Mycoplana dimorpha</name>
    <dbReference type="NCBI Taxonomy" id="28320"/>
    <lineage>
        <taxon>Bacteria</taxon>
        <taxon>Pseudomonadati</taxon>
        <taxon>Pseudomonadota</taxon>
        <taxon>Alphaproteobacteria</taxon>
        <taxon>Hyphomicrobiales</taxon>
        <taxon>Rhizobiaceae</taxon>
        <taxon>Mycoplana</taxon>
    </lineage>
</organism>
<comment type="catalytic activity">
    <reaction evidence="1 6">
        <text>L-alanine = D-alanine</text>
        <dbReference type="Rhea" id="RHEA:20249"/>
        <dbReference type="ChEBI" id="CHEBI:57416"/>
        <dbReference type="ChEBI" id="CHEBI:57972"/>
        <dbReference type="EC" id="5.1.1.1"/>
    </reaction>
</comment>
<evidence type="ECO:0000256" key="3">
    <source>
        <dbReference type="ARBA" id="ARBA00013089"/>
    </source>
</evidence>
<name>A0A2T5BII9_MYCDI</name>
<dbReference type="OrthoDB" id="9813814at2"/>
<dbReference type="NCBIfam" id="TIGR00492">
    <property type="entry name" value="alr"/>
    <property type="match status" value="1"/>
</dbReference>
<evidence type="ECO:0000313" key="11">
    <source>
        <dbReference type="Proteomes" id="UP000241247"/>
    </source>
</evidence>
<comment type="caution">
    <text evidence="10">The sequence shown here is derived from an EMBL/GenBank/DDBJ whole genome shotgun (WGS) entry which is preliminary data.</text>
</comment>
<feature type="modified residue" description="N6-(pyridoxal phosphate)lysine" evidence="6 7">
    <location>
        <position position="53"/>
    </location>
</feature>
<dbReference type="HAMAP" id="MF_01201">
    <property type="entry name" value="Ala_racemase"/>
    <property type="match status" value="1"/>
</dbReference>
<dbReference type="GO" id="GO:0030632">
    <property type="term" value="P:D-alanine biosynthetic process"/>
    <property type="evidence" value="ECO:0007669"/>
    <property type="project" value="UniProtKB-UniRule"/>
</dbReference>
<evidence type="ECO:0000259" key="9">
    <source>
        <dbReference type="SMART" id="SM01005"/>
    </source>
</evidence>
<evidence type="ECO:0000256" key="4">
    <source>
        <dbReference type="ARBA" id="ARBA00022898"/>
    </source>
</evidence>
<dbReference type="EMBL" id="PZZZ01000001">
    <property type="protein sequence ID" value="PTM98786.1"/>
    <property type="molecule type" value="Genomic_DNA"/>
</dbReference>
<dbReference type="GO" id="GO:0008784">
    <property type="term" value="F:alanine racemase activity"/>
    <property type="evidence" value="ECO:0007669"/>
    <property type="project" value="UniProtKB-UniRule"/>
</dbReference>
<dbReference type="PANTHER" id="PTHR30511">
    <property type="entry name" value="ALANINE RACEMASE"/>
    <property type="match status" value="1"/>
</dbReference>
<feature type="active site" description="Proton acceptor; specific for L-alanine" evidence="6">
    <location>
        <position position="272"/>
    </location>
</feature>
<dbReference type="CDD" id="cd00430">
    <property type="entry name" value="PLPDE_III_AR"/>
    <property type="match status" value="1"/>
</dbReference>
<evidence type="ECO:0000256" key="6">
    <source>
        <dbReference type="HAMAP-Rule" id="MF_01201"/>
    </source>
</evidence>
<comment type="function">
    <text evidence="6">Catalyzes the interconversion of L-alanine and D-alanine. May also act on other amino acids.</text>
</comment>
<dbReference type="AlphaFoldDB" id="A0A2T5BII9"/>
<evidence type="ECO:0000256" key="1">
    <source>
        <dbReference type="ARBA" id="ARBA00000316"/>
    </source>
</evidence>
<reference evidence="10 11" key="1">
    <citation type="submission" date="2018-04" db="EMBL/GenBank/DDBJ databases">
        <title>Genomic Encyclopedia of Type Strains, Phase IV (KMG-IV): sequencing the most valuable type-strain genomes for metagenomic binning, comparative biology and taxonomic classification.</title>
        <authorList>
            <person name="Goeker M."/>
        </authorList>
    </citation>
    <scope>NUCLEOTIDE SEQUENCE [LARGE SCALE GENOMIC DNA]</scope>
    <source>
        <strain evidence="10 11">DSM 7138</strain>
    </source>
</reference>
<dbReference type="UniPathway" id="UPA00042">
    <property type="reaction ID" value="UER00497"/>
</dbReference>
<sequence>MTKSTFPSASPFSSTAPVGEEHARLTIDLRALADNWRFMAKKSGGARTAAVLKANAYGVGLEPAARTFHQAGARDFFVASPAEGVALRPIVPDGRIFVLSGMWPGSERLFFEHDLVPVIASQEQLAVFMAAISERGDHPCALQVDTGMNRLGLTVADALALAHDPARPASFCPVLILSHLACGDEPLHPMNRMQLDRFRAAIRAYEGVEASLANSAGIFLGDEFHFQLTRPGISLYGGAAVNDEPNPMRPVVKAEARILQVREAKIGEGVSYGAAGMLARDSRIAVVAIGYADGYLRSLSGAGVPLRRAVATGASGFLHGRAVPLIGRVTMDLTHFDVTDLPERSVRAGDFIELFGPNMPIETVSKAGGTIDYVLLTSLGPRYRRDYIDADW</sequence>
<dbReference type="InterPro" id="IPR000821">
    <property type="entry name" value="Ala_racemase"/>
</dbReference>
<protein>
    <recommendedName>
        <fullName evidence="3 6">Alanine racemase</fullName>
        <ecNumber evidence="3 6">5.1.1.1</ecNumber>
    </recommendedName>
</protein>
<dbReference type="Pfam" id="PF01168">
    <property type="entry name" value="Ala_racemase_N"/>
    <property type="match status" value="1"/>
</dbReference>
<dbReference type="InterPro" id="IPR029066">
    <property type="entry name" value="PLP-binding_barrel"/>
</dbReference>
<dbReference type="InterPro" id="IPR011079">
    <property type="entry name" value="Ala_racemase_C"/>
</dbReference>
<dbReference type="EC" id="5.1.1.1" evidence="3 6"/>
<dbReference type="InterPro" id="IPR001608">
    <property type="entry name" value="Ala_racemase_N"/>
</dbReference>
<feature type="domain" description="Alanine racemase C-terminal" evidence="9">
    <location>
        <begin position="251"/>
        <end position="388"/>
    </location>
</feature>
<evidence type="ECO:0000313" key="10">
    <source>
        <dbReference type="EMBL" id="PTM98786.1"/>
    </source>
</evidence>
<dbReference type="RefSeq" id="WP_108001125.1">
    <property type="nucleotide sequence ID" value="NZ_JBHEEX010000006.1"/>
</dbReference>
<keyword evidence="4 6" id="KW-0663">Pyridoxal phosphate</keyword>
<feature type="binding site" evidence="6 8">
    <location>
        <position position="331"/>
    </location>
    <ligand>
        <name>substrate</name>
    </ligand>
</feature>
<comment type="pathway">
    <text evidence="6">Amino-acid biosynthesis; D-alanine biosynthesis; D-alanine from L-alanine: step 1/1.</text>
</comment>
<evidence type="ECO:0000256" key="2">
    <source>
        <dbReference type="ARBA" id="ARBA00001933"/>
    </source>
</evidence>
<keyword evidence="5 6" id="KW-0413">Isomerase</keyword>
<dbReference type="GO" id="GO:0005829">
    <property type="term" value="C:cytosol"/>
    <property type="evidence" value="ECO:0007669"/>
    <property type="project" value="TreeGrafter"/>
</dbReference>
<proteinExistence type="inferred from homology"/>
<evidence type="ECO:0000256" key="5">
    <source>
        <dbReference type="ARBA" id="ARBA00023235"/>
    </source>
</evidence>
<feature type="active site" description="Proton acceptor; specific for D-alanine" evidence="6">
    <location>
        <position position="53"/>
    </location>
</feature>
<feature type="binding site" evidence="6 8">
    <location>
        <position position="150"/>
    </location>
    <ligand>
        <name>substrate</name>
    </ligand>
</feature>
<dbReference type="InterPro" id="IPR009006">
    <property type="entry name" value="Ala_racemase/Decarboxylase_C"/>
</dbReference>
<gene>
    <name evidence="10" type="ORF">C7449_101452</name>
</gene>
<dbReference type="Gene3D" id="3.20.20.10">
    <property type="entry name" value="Alanine racemase"/>
    <property type="match status" value="1"/>
</dbReference>
<dbReference type="Proteomes" id="UP000241247">
    <property type="component" value="Unassembled WGS sequence"/>
</dbReference>
<dbReference type="Pfam" id="PF00842">
    <property type="entry name" value="Ala_racemase_C"/>
    <property type="match status" value="1"/>
</dbReference>
<evidence type="ECO:0000256" key="8">
    <source>
        <dbReference type="PIRSR" id="PIRSR600821-52"/>
    </source>
</evidence>
<dbReference type="PRINTS" id="PR00992">
    <property type="entry name" value="ALARACEMASE"/>
</dbReference>
<dbReference type="SUPFAM" id="SSF51419">
    <property type="entry name" value="PLP-binding barrel"/>
    <property type="match status" value="1"/>
</dbReference>
<dbReference type="SUPFAM" id="SSF50621">
    <property type="entry name" value="Alanine racemase C-terminal domain-like"/>
    <property type="match status" value="1"/>
</dbReference>
<accession>A0A2T5BII9</accession>
<dbReference type="SMART" id="SM01005">
    <property type="entry name" value="Ala_racemase_C"/>
    <property type="match status" value="1"/>
</dbReference>
<keyword evidence="11" id="KW-1185">Reference proteome</keyword>
<dbReference type="Gene3D" id="2.40.37.10">
    <property type="entry name" value="Lyase, Ornithine Decarboxylase, Chain A, domain 1"/>
    <property type="match status" value="1"/>
</dbReference>
<dbReference type="GO" id="GO:0030170">
    <property type="term" value="F:pyridoxal phosphate binding"/>
    <property type="evidence" value="ECO:0007669"/>
    <property type="project" value="UniProtKB-UniRule"/>
</dbReference>